<protein>
    <submittedName>
        <fullName evidence="1">Uncharacterized protein</fullName>
    </submittedName>
</protein>
<proteinExistence type="predicted"/>
<evidence type="ECO:0000313" key="2">
    <source>
        <dbReference type="Proteomes" id="UP000031668"/>
    </source>
</evidence>
<organism evidence="1 2">
    <name type="scientific">Thelohanellus kitauei</name>
    <name type="common">Myxosporean</name>
    <dbReference type="NCBI Taxonomy" id="669202"/>
    <lineage>
        <taxon>Eukaryota</taxon>
        <taxon>Metazoa</taxon>
        <taxon>Cnidaria</taxon>
        <taxon>Myxozoa</taxon>
        <taxon>Myxosporea</taxon>
        <taxon>Bivalvulida</taxon>
        <taxon>Platysporina</taxon>
        <taxon>Myxobolidae</taxon>
        <taxon>Thelohanellus</taxon>
    </lineage>
</organism>
<gene>
    <name evidence="1" type="ORF">RF11_01149</name>
</gene>
<reference evidence="1 2" key="1">
    <citation type="journal article" date="2014" name="Genome Biol. Evol.">
        <title>The genome of the myxosporean Thelohanellus kitauei shows adaptations to nutrient acquisition within its fish host.</title>
        <authorList>
            <person name="Yang Y."/>
            <person name="Xiong J."/>
            <person name="Zhou Z."/>
            <person name="Huo F."/>
            <person name="Miao W."/>
            <person name="Ran C."/>
            <person name="Liu Y."/>
            <person name="Zhang J."/>
            <person name="Feng J."/>
            <person name="Wang M."/>
            <person name="Wang M."/>
            <person name="Wang L."/>
            <person name="Yao B."/>
        </authorList>
    </citation>
    <scope>NUCLEOTIDE SEQUENCE [LARGE SCALE GENOMIC DNA]</scope>
    <source>
        <strain evidence="1">Wuqing</strain>
    </source>
</reference>
<name>A0A0C2IGB0_THEKT</name>
<keyword evidence="2" id="KW-1185">Reference proteome</keyword>
<sequence>MNQHVSCEIREIMTTNDTKFCQVTTKNLIRYLNQTKLILIHSSTIKKGGRVVRCQVADGYEQATAYNSRVTITVEITGWTDKKREWLECEMRALLAKLKTM</sequence>
<dbReference type="AlphaFoldDB" id="A0A0C2IGB0"/>
<evidence type="ECO:0000313" key="1">
    <source>
        <dbReference type="EMBL" id="KII64344.1"/>
    </source>
</evidence>
<dbReference type="EMBL" id="JWZT01004328">
    <property type="protein sequence ID" value="KII64344.1"/>
    <property type="molecule type" value="Genomic_DNA"/>
</dbReference>
<comment type="caution">
    <text evidence="1">The sequence shown here is derived from an EMBL/GenBank/DDBJ whole genome shotgun (WGS) entry which is preliminary data.</text>
</comment>
<dbReference type="Proteomes" id="UP000031668">
    <property type="component" value="Unassembled WGS sequence"/>
</dbReference>
<accession>A0A0C2IGB0</accession>